<evidence type="ECO:0000256" key="6">
    <source>
        <dbReference type="ARBA" id="ARBA00023136"/>
    </source>
</evidence>
<evidence type="ECO:0000313" key="9">
    <source>
        <dbReference type="Proteomes" id="UP000231469"/>
    </source>
</evidence>
<dbReference type="PANTHER" id="PTHR43299">
    <property type="entry name" value="UPF0718 PROTEIN YRAQ"/>
    <property type="match status" value="1"/>
</dbReference>
<gene>
    <name evidence="8" type="ORF">COX73_01580</name>
</gene>
<evidence type="ECO:0000256" key="7">
    <source>
        <dbReference type="SAM" id="Phobius"/>
    </source>
</evidence>
<name>A0A2M7VKC0_9BACT</name>
<dbReference type="Pfam" id="PF03773">
    <property type="entry name" value="ArsP_1"/>
    <property type="match status" value="1"/>
</dbReference>
<proteinExistence type="inferred from homology"/>
<keyword evidence="5 7" id="KW-1133">Transmembrane helix</keyword>
<feature type="transmembrane region" description="Helical" evidence="7">
    <location>
        <begin position="137"/>
        <end position="159"/>
    </location>
</feature>
<dbReference type="InterPro" id="IPR005524">
    <property type="entry name" value="DUF318"/>
</dbReference>
<evidence type="ECO:0000256" key="1">
    <source>
        <dbReference type="ARBA" id="ARBA00004651"/>
    </source>
</evidence>
<dbReference type="EMBL" id="PFPS01000066">
    <property type="protein sequence ID" value="PJA02287.1"/>
    <property type="molecule type" value="Genomic_DNA"/>
</dbReference>
<comment type="similarity">
    <text evidence="2">Belongs to the UPF0718 family.</text>
</comment>
<dbReference type="PANTHER" id="PTHR43299:SF1">
    <property type="entry name" value="UPF0718 PROTEIN YRAQ"/>
    <property type="match status" value="1"/>
</dbReference>
<protein>
    <recommendedName>
        <fullName evidence="10">Permease</fullName>
    </recommendedName>
</protein>
<dbReference type="AlphaFoldDB" id="A0A2M7VKC0"/>
<feature type="transmembrane region" description="Helical" evidence="7">
    <location>
        <begin position="286"/>
        <end position="306"/>
    </location>
</feature>
<organism evidence="8 9">
    <name type="scientific">bacterium (Candidatus Gribaldobacteria) CG_4_10_14_0_2_um_filter_36_18</name>
    <dbReference type="NCBI Taxonomy" id="2014264"/>
    <lineage>
        <taxon>Bacteria</taxon>
        <taxon>Candidatus Gribaldobacteria</taxon>
    </lineage>
</organism>
<comment type="subcellular location">
    <subcellularLocation>
        <location evidence="1">Cell membrane</location>
        <topology evidence="1">Multi-pass membrane protein</topology>
    </subcellularLocation>
</comment>
<feature type="transmembrane region" description="Helical" evidence="7">
    <location>
        <begin position="228"/>
        <end position="246"/>
    </location>
</feature>
<evidence type="ECO:0000256" key="5">
    <source>
        <dbReference type="ARBA" id="ARBA00022989"/>
    </source>
</evidence>
<evidence type="ECO:0008006" key="10">
    <source>
        <dbReference type="Google" id="ProtNLM"/>
    </source>
</evidence>
<accession>A0A2M7VKC0</accession>
<feature type="transmembrane region" description="Helical" evidence="7">
    <location>
        <begin position="258"/>
        <end position="274"/>
    </location>
</feature>
<evidence type="ECO:0000256" key="3">
    <source>
        <dbReference type="ARBA" id="ARBA00022475"/>
    </source>
</evidence>
<evidence type="ECO:0000256" key="2">
    <source>
        <dbReference type="ARBA" id="ARBA00006386"/>
    </source>
</evidence>
<comment type="caution">
    <text evidence="8">The sequence shown here is derived from an EMBL/GenBank/DDBJ whole genome shotgun (WGS) entry which is preliminary data.</text>
</comment>
<dbReference type="GO" id="GO:0005886">
    <property type="term" value="C:plasma membrane"/>
    <property type="evidence" value="ECO:0007669"/>
    <property type="project" value="UniProtKB-SubCell"/>
</dbReference>
<sequence length="351" mass="38839">MKSKRLIFGILLIVLLLAILVGFEWYGAIQKSGLIKQGIFPKEPFPITPGTPWYLIPFYTLLSYLQRAWFCLGMAFLIAGAVQTFIPKELIIKHLGKRNPRAYFIAAFGGPLLSVCSCSVIPLFAAIKKRGAGLGPAVTFLLATPAINPAAIILTFSLINWQFVVGRIILALSAAIITGVILEAIWTTEEEKSGMLSQLQVEYQEKEFSLFSDLKEWLINVWDFIKKILPLVLLGIFIIGIIKIFLTSEVISTYLSQGFWQIALASIMGVVMYTPTLVEIPFVRELLVLGMGTGPALAFLLTGPALSLPSMLGVSRVIKWKIVLNYALIMWILGIIGGLIFAYFLPQIKLL</sequence>
<feature type="transmembrane region" description="Helical" evidence="7">
    <location>
        <begin position="6"/>
        <end position="26"/>
    </location>
</feature>
<reference evidence="9" key="1">
    <citation type="submission" date="2017-09" db="EMBL/GenBank/DDBJ databases">
        <title>Depth-based differentiation of microbial function through sediment-hosted aquifers and enrichment of novel symbionts in the deep terrestrial subsurface.</title>
        <authorList>
            <person name="Probst A.J."/>
            <person name="Ladd B."/>
            <person name="Jarett J.K."/>
            <person name="Geller-Mcgrath D.E."/>
            <person name="Sieber C.M.K."/>
            <person name="Emerson J.B."/>
            <person name="Anantharaman K."/>
            <person name="Thomas B.C."/>
            <person name="Malmstrom R."/>
            <person name="Stieglmeier M."/>
            <person name="Klingl A."/>
            <person name="Woyke T."/>
            <person name="Ryan C.M."/>
            <person name="Banfield J.F."/>
        </authorList>
    </citation>
    <scope>NUCLEOTIDE SEQUENCE [LARGE SCALE GENOMIC DNA]</scope>
</reference>
<evidence type="ECO:0000256" key="4">
    <source>
        <dbReference type="ARBA" id="ARBA00022692"/>
    </source>
</evidence>
<feature type="transmembrane region" description="Helical" evidence="7">
    <location>
        <begin position="165"/>
        <end position="186"/>
    </location>
</feature>
<keyword evidence="3" id="KW-1003">Cell membrane</keyword>
<feature type="transmembrane region" description="Helical" evidence="7">
    <location>
        <begin position="68"/>
        <end position="86"/>
    </location>
</feature>
<feature type="transmembrane region" description="Helical" evidence="7">
    <location>
        <begin position="326"/>
        <end position="345"/>
    </location>
</feature>
<keyword evidence="4 7" id="KW-0812">Transmembrane</keyword>
<keyword evidence="6 7" id="KW-0472">Membrane</keyword>
<feature type="transmembrane region" description="Helical" evidence="7">
    <location>
        <begin position="102"/>
        <end position="125"/>
    </location>
</feature>
<evidence type="ECO:0000313" key="8">
    <source>
        <dbReference type="EMBL" id="PJA02287.1"/>
    </source>
</evidence>
<dbReference type="Proteomes" id="UP000231469">
    <property type="component" value="Unassembled WGS sequence"/>
</dbReference>